<gene>
    <name evidence="8" type="ORF">O4213_08250</name>
</gene>
<sequence length="234" mass="25784">MENSRTDTQSVQEVLGGSTVQKVGSFRYLIAQDQWHWSDEVAAIHGYGAGEVSPTTELLLAHKHPDDRERVERAIGNLLREGKSFSSRHRIVDRRGQVRHVLVVGDRLTDPSGSLIGTEGFYVDLTDVHEGELKETMDAAVKDFAVSRAVIEQAKGMLMLVYGINADRAFDVLTWRSQQTNTKLRTLAQNIVASVDGNVPFDDESRRIFDHLLLTAHQSPDDAAAQKSGSSSGG</sequence>
<keyword evidence="4" id="KW-0808">Transferase</keyword>
<feature type="domain" description="PAS" evidence="6">
    <location>
        <begin position="36"/>
        <end position="82"/>
    </location>
</feature>
<dbReference type="InterPro" id="IPR052162">
    <property type="entry name" value="Sensor_kinase/Photoreceptor"/>
</dbReference>
<dbReference type="SMART" id="SM01012">
    <property type="entry name" value="ANTAR"/>
    <property type="match status" value="1"/>
</dbReference>
<evidence type="ECO:0000313" key="8">
    <source>
        <dbReference type="EMBL" id="MCZ4549971.1"/>
    </source>
</evidence>
<dbReference type="NCBIfam" id="TIGR00229">
    <property type="entry name" value="sensory_box"/>
    <property type="match status" value="1"/>
</dbReference>
<keyword evidence="3" id="KW-0597">Phosphoprotein</keyword>
<evidence type="ECO:0000256" key="3">
    <source>
        <dbReference type="ARBA" id="ARBA00022553"/>
    </source>
</evidence>
<reference evidence="8" key="1">
    <citation type="submission" date="2022-12" db="EMBL/GenBank/DDBJ databases">
        <authorList>
            <person name="Krivoruchko A.V."/>
            <person name="Elkin A."/>
        </authorList>
    </citation>
    <scope>NUCLEOTIDE SEQUENCE</scope>
    <source>
        <strain evidence="8">IEGM 1388</strain>
    </source>
</reference>
<dbReference type="SUPFAM" id="SSF55785">
    <property type="entry name" value="PYP-like sensor domain (PAS domain)"/>
    <property type="match status" value="1"/>
</dbReference>
<organism evidence="8 9">
    <name type="scientific">Gordonia rubripertincta</name>
    <name type="common">Rhodococcus corallinus</name>
    <dbReference type="NCBI Taxonomy" id="36822"/>
    <lineage>
        <taxon>Bacteria</taxon>
        <taxon>Bacillati</taxon>
        <taxon>Actinomycetota</taxon>
        <taxon>Actinomycetes</taxon>
        <taxon>Mycobacteriales</taxon>
        <taxon>Gordoniaceae</taxon>
        <taxon>Gordonia</taxon>
    </lineage>
</organism>
<dbReference type="PANTHER" id="PTHR43304:SF1">
    <property type="entry name" value="PAC DOMAIN-CONTAINING PROTEIN"/>
    <property type="match status" value="1"/>
</dbReference>
<dbReference type="Gene3D" id="3.30.450.20">
    <property type="entry name" value="PAS domain"/>
    <property type="match status" value="1"/>
</dbReference>
<dbReference type="InterPro" id="IPR000014">
    <property type="entry name" value="PAS"/>
</dbReference>
<protein>
    <recommendedName>
        <fullName evidence="2">histidine kinase</fullName>
        <ecNumber evidence="2">2.7.13.3</ecNumber>
    </recommendedName>
</protein>
<dbReference type="Pfam" id="PF08447">
    <property type="entry name" value="PAS_3"/>
    <property type="match status" value="1"/>
</dbReference>
<accession>A0ABT4MV88</accession>
<dbReference type="SUPFAM" id="SSF52172">
    <property type="entry name" value="CheY-like"/>
    <property type="match status" value="1"/>
</dbReference>
<dbReference type="PROSITE" id="PS50112">
    <property type="entry name" value="PAS"/>
    <property type="match status" value="1"/>
</dbReference>
<dbReference type="EMBL" id="JAPWIE010000002">
    <property type="protein sequence ID" value="MCZ4549971.1"/>
    <property type="molecule type" value="Genomic_DNA"/>
</dbReference>
<evidence type="ECO:0000256" key="4">
    <source>
        <dbReference type="ARBA" id="ARBA00022679"/>
    </source>
</evidence>
<dbReference type="EC" id="2.7.13.3" evidence="2"/>
<dbReference type="PANTHER" id="PTHR43304">
    <property type="entry name" value="PHYTOCHROME-LIKE PROTEIN CPH1"/>
    <property type="match status" value="1"/>
</dbReference>
<dbReference type="InterPro" id="IPR005561">
    <property type="entry name" value="ANTAR"/>
</dbReference>
<evidence type="ECO:0000259" key="6">
    <source>
        <dbReference type="PROSITE" id="PS50112"/>
    </source>
</evidence>
<dbReference type="InterPro" id="IPR011006">
    <property type="entry name" value="CheY-like_superfamily"/>
</dbReference>
<proteinExistence type="predicted"/>
<dbReference type="PROSITE" id="PS50921">
    <property type="entry name" value="ANTAR"/>
    <property type="match status" value="1"/>
</dbReference>
<dbReference type="InterPro" id="IPR036388">
    <property type="entry name" value="WH-like_DNA-bd_sf"/>
</dbReference>
<evidence type="ECO:0000256" key="1">
    <source>
        <dbReference type="ARBA" id="ARBA00000085"/>
    </source>
</evidence>
<dbReference type="Proteomes" id="UP001067235">
    <property type="component" value="Unassembled WGS sequence"/>
</dbReference>
<keyword evidence="9" id="KW-1185">Reference proteome</keyword>
<comment type="catalytic activity">
    <reaction evidence="1">
        <text>ATP + protein L-histidine = ADP + protein N-phospho-L-histidine.</text>
        <dbReference type="EC" id="2.7.13.3"/>
    </reaction>
</comment>
<comment type="caution">
    <text evidence="8">The sequence shown here is derived from an EMBL/GenBank/DDBJ whole genome shotgun (WGS) entry which is preliminary data.</text>
</comment>
<evidence type="ECO:0000256" key="2">
    <source>
        <dbReference type="ARBA" id="ARBA00012438"/>
    </source>
</evidence>
<dbReference type="Gene3D" id="1.10.10.10">
    <property type="entry name" value="Winged helix-like DNA-binding domain superfamily/Winged helix DNA-binding domain"/>
    <property type="match status" value="1"/>
</dbReference>
<dbReference type="InterPro" id="IPR035965">
    <property type="entry name" value="PAS-like_dom_sf"/>
</dbReference>
<keyword evidence="5" id="KW-0418">Kinase</keyword>
<dbReference type="RefSeq" id="WP_084839377.1">
    <property type="nucleotide sequence ID" value="NZ_JAPWIE010000002.1"/>
</dbReference>
<feature type="domain" description="ANTAR" evidence="7">
    <location>
        <begin position="131"/>
        <end position="192"/>
    </location>
</feature>
<evidence type="ECO:0000259" key="7">
    <source>
        <dbReference type="PROSITE" id="PS50921"/>
    </source>
</evidence>
<name>A0ABT4MV88_GORRU</name>
<dbReference type="CDD" id="cd00130">
    <property type="entry name" value="PAS"/>
    <property type="match status" value="1"/>
</dbReference>
<dbReference type="Pfam" id="PF03861">
    <property type="entry name" value="ANTAR"/>
    <property type="match status" value="1"/>
</dbReference>
<evidence type="ECO:0000256" key="5">
    <source>
        <dbReference type="ARBA" id="ARBA00022777"/>
    </source>
</evidence>
<evidence type="ECO:0000313" key="9">
    <source>
        <dbReference type="Proteomes" id="UP001067235"/>
    </source>
</evidence>
<dbReference type="InterPro" id="IPR013655">
    <property type="entry name" value="PAS_fold_3"/>
</dbReference>